<evidence type="ECO:0000259" key="3">
    <source>
        <dbReference type="PROSITE" id="PS51986"/>
    </source>
</evidence>
<evidence type="ECO:0000313" key="6">
    <source>
        <dbReference type="Proteomes" id="UP000245383"/>
    </source>
</evidence>
<dbReference type="PROSITE" id="PS51987">
    <property type="entry name" value="GS_CATALYTIC"/>
    <property type="match status" value="1"/>
</dbReference>
<dbReference type="SUPFAM" id="SSF55931">
    <property type="entry name" value="Glutamine synthetase/guanido kinase"/>
    <property type="match status" value="1"/>
</dbReference>
<dbReference type="Pfam" id="PF18318">
    <property type="entry name" value="Gln-synt_C-ter"/>
    <property type="match status" value="1"/>
</dbReference>
<dbReference type="InterPro" id="IPR027303">
    <property type="entry name" value="Gln_synth_gly_rich_site"/>
</dbReference>
<dbReference type="GO" id="GO:0006542">
    <property type="term" value="P:glutamine biosynthetic process"/>
    <property type="evidence" value="ECO:0007669"/>
    <property type="project" value="InterPro"/>
</dbReference>
<dbReference type="InterPro" id="IPR022147">
    <property type="entry name" value="GSIII_N"/>
</dbReference>
<dbReference type="Gene3D" id="1.20.120.1560">
    <property type="match status" value="1"/>
</dbReference>
<evidence type="ECO:0000259" key="4">
    <source>
        <dbReference type="PROSITE" id="PS51987"/>
    </source>
</evidence>
<feature type="domain" description="GS catalytic" evidence="4">
    <location>
        <begin position="198"/>
        <end position="645"/>
    </location>
</feature>
<dbReference type="PROSITE" id="PS00181">
    <property type="entry name" value="GLNA_ATP"/>
    <property type="match status" value="1"/>
</dbReference>
<dbReference type="InterPro" id="IPR008147">
    <property type="entry name" value="Gln_synt_N"/>
</dbReference>
<dbReference type="OrthoDB" id="415358at2759"/>
<dbReference type="STRING" id="133385.A0A2T9YNG9"/>
<sequence>MSGSFRKEALLGTFNRQRPVVNYPKRADGKILYPTEIFNENVFSLKVMAKSLPKPVFASFLKQRRGRQNLDKYTADAIAHAVRVWAMDRGASHFTHWFQPQNGTTAEKHDGFLTLIGVSLPTGEEAVPIDAFSGSQLLQSEPDASSFPSGGLRTTFEARGYTIWDTSCPMFIQAGPHGTNILYIPSVFISYDGVALDEKTILLRSNEVVSSATLELLSVLESDSHYNHISNTLGVEQEFFVVDRSLYSLRPDLKITGRTLIGSLPPRHQQLEDHYFGRMPSRVLEMLSEFELEALKVGIPLKTRHNEVGPAQFEIAPSFEESSIAVDHNLLTMEILHKVSHRHGLRVLFHEKPFKGVNGSGKHCNWSLSTDRGENLLDPTARPENNYRFLITLLAVLKGINDYGALLRAAIACLANEHRLGAHEAPPGILSVFLGAQLTEALDSIEENRPIKNFSVPQFQSIQVGGTMLDLKVAPLPAISRDLTDRNRTSPFAFTGNKFEFRALGSKQSPSFSVAMINSIVAAAMYDITARLKQAMGSKPKLSIEDKLQVIRELITETKNVRFEGDGYNDSWVNEASKRGLLNIKNSPQAFSCLNKEYMRDMLTKKVGVFQKGELESRFIILHERYVKDLLIEGNTLTSIINQRILPAAFKYRKTLADSVIALKSISGDSSPEESILNSLSPVVVGLLNATKTLETNVKKIEQQAPHTADAIEKLSYDANECIFNAIEEVRAYTDNLETLIWIKKYNGNISTIKNTVETLKNRIQKNDKSQISKWIADTEAGTSCNWMGLELVYPELKKHINYVFKIRNGTYWTAQRYANKYIQTYKLQLALTPESLSTSISMRLVGKLLGEELKLSSTRIRKDPTVLCVKTTLATAKFLTAIALSRNLMLDSNKLASIPQIN</sequence>
<dbReference type="PANTHER" id="PTHR42974:SF1">
    <property type="entry name" value="TYPE-3 GLUTAMINE SYNTHETASE"/>
    <property type="match status" value="1"/>
</dbReference>
<dbReference type="InterPro" id="IPR040577">
    <property type="entry name" value="Gln-synt_C"/>
</dbReference>
<keyword evidence="6" id="KW-1185">Reference proteome</keyword>
<dbReference type="GO" id="GO:0004356">
    <property type="term" value="F:glutamine synthetase activity"/>
    <property type="evidence" value="ECO:0007669"/>
    <property type="project" value="InterPro"/>
</dbReference>
<reference evidence="5 6" key="1">
    <citation type="journal article" date="2018" name="MBio">
        <title>Comparative Genomics Reveals the Core Gene Toolbox for the Fungus-Insect Symbiosis.</title>
        <authorList>
            <person name="Wang Y."/>
            <person name="Stata M."/>
            <person name="Wang W."/>
            <person name="Stajich J.E."/>
            <person name="White M.M."/>
            <person name="Moncalvo J.M."/>
        </authorList>
    </citation>
    <scope>NUCLEOTIDE SEQUENCE [LARGE SCALE GENOMIC DNA]</scope>
    <source>
        <strain evidence="5 6">SWE-8-4</strain>
    </source>
</reference>
<evidence type="ECO:0000256" key="2">
    <source>
        <dbReference type="RuleBase" id="RU000384"/>
    </source>
</evidence>
<dbReference type="Pfam" id="PF00120">
    <property type="entry name" value="Gln-synt_C"/>
    <property type="match status" value="1"/>
</dbReference>
<dbReference type="Proteomes" id="UP000245383">
    <property type="component" value="Unassembled WGS sequence"/>
</dbReference>
<dbReference type="PANTHER" id="PTHR42974">
    <property type="entry name" value="GLUTAMINE SYNTHETASE"/>
    <property type="match status" value="1"/>
</dbReference>
<dbReference type="SMART" id="SM01230">
    <property type="entry name" value="Gln-synt_C"/>
    <property type="match status" value="1"/>
</dbReference>
<dbReference type="EMBL" id="MBFR01000109">
    <property type="protein sequence ID" value="PVU93903.1"/>
    <property type="molecule type" value="Genomic_DNA"/>
</dbReference>
<dbReference type="Pfam" id="PF12437">
    <property type="entry name" value="GSIII_N"/>
    <property type="match status" value="1"/>
</dbReference>
<protein>
    <submittedName>
        <fullName evidence="5">Uncharacterized protein</fullName>
    </submittedName>
</protein>
<dbReference type="PROSITE" id="PS51986">
    <property type="entry name" value="GS_BETA_GRASP"/>
    <property type="match status" value="1"/>
</dbReference>
<evidence type="ECO:0000313" key="5">
    <source>
        <dbReference type="EMBL" id="PVU93903.1"/>
    </source>
</evidence>
<comment type="caution">
    <text evidence="5">The sequence shown here is derived from an EMBL/GenBank/DDBJ whole genome shotgun (WGS) entry which is preliminary data.</text>
</comment>
<proteinExistence type="inferred from homology"/>
<dbReference type="AlphaFoldDB" id="A0A2T9YNG9"/>
<gene>
    <name evidence="5" type="ORF">BB561_002967</name>
</gene>
<evidence type="ECO:0000256" key="1">
    <source>
        <dbReference type="PROSITE-ProRule" id="PRU01330"/>
    </source>
</evidence>
<feature type="domain" description="GS beta-grasp" evidence="3">
    <location>
        <begin position="92"/>
        <end position="193"/>
    </location>
</feature>
<dbReference type="Gene3D" id="3.30.590.10">
    <property type="entry name" value="Glutamine synthetase/guanido kinase, catalytic domain"/>
    <property type="match status" value="1"/>
</dbReference>
<dbReference type="InterPro" id="IPR052725">
    <property type="entry name" value="GS_Type-3"/>
</dbReference>
<comment type="similarity">
    <text evidence="1 2">Belongs to the glutamine synthetase family.</text>
</comment>
<organism evidence="5 6">
    <name type="scientific">Smittium simulii</name>
    <dbReference type="NCBI Taxonomy" id="133385"/>
    <lineage>
        <taxon>Eukaryota</taxon>
        <taxon>Fungi</taxon>
        <taxon>Fungi incertae sedis</taxon>
        <taxon>Zoopagomycota</taxon>
        <taxon>Kickxellomycotina</taxon>
        <taxon>Harpellomycetes</taxon>
        <taxon>Harpellales</taxon>
        <taxon>Legeriomycetaceae</taxon>
        <taxon>Smittium</taxon>
    </lineage>
</organism>
<accession>A0A2T9YNG9</accession>
<dbReference type="InterPro" id="IPR014746">
    <property type="entry name" value="Gln_synth/guanido_kin_cat_dom"/>
</dbReference>
<dbReference type="InterPro" id="IPR008146">
    <property type="entry name" value="Gln_synth_cat_dom"/>
</dbReference>
<name>A0A2T9YNG9_9FUNG</name>